<feature type="transmembrane region" description="Helical" evidence="8">
    <location>
        <begin position="98"/>
        <end position="119"/>
    </location>
</feature>
<keyword evidence="6 8" id="KW-1133">Transmembrane helix</keyword>
<evidence type="ECO:0000313" key="11">
    <source>
        <dbReference type="Proteomes" id="UP000217528"/>
    </source>
</evidence>
<dbReference type="PROSITE" id="PS00221">
    <property type="entry name" value="MIP"/>
    <property type="match status" value="1"/>
</dbReference>
<feature type="transmembrane region" description="Helical" evidence="8">
    <location>
        <begin position="7"/>
        <end position="33"/>
    </location>
</feature>
<protein>
    <submittedName>
        <fullName evidence="9 10">Porin</fullName>
    </submittedName>
</protein>
<evidence type="ECO:0000313" key="10">
    <source>
        <dbReference type="EMBL" id="PWL08666.1"/>
    </source>
</evidence>
<dbReference type="Proteomes" id="UP000217528">
    <property type="component" value="Unassembled WGS sequence"/>
</dbReference>
<organism evidence="9 11">
    <name type="scientific">Methanosphaera cuniculi</name>
    <dbReference type="NCBI Taxonomy" id="1077256"/>
    <lineage>
        <taxon>Archaea</taxon>
        <taxon>Methanobacteriati</taxon>
        <taxon>Methanobacteriota</taxon>
        <taxon>Methanomada group</taxon>
        <taxon>Methanobacteria</taxon>
        <taxon>Methanobacteriales</taxon>
        <taxon>Methanobacteriaceae</taxon>
        <taxon>Methanosphaera</taxon>
    </lineage>
</organism>
<feature type="transmembrane region" description="Helical" evidence="8">
    <location>
        <begin position="173"/>
        <end position="198"/>
    </location>
</feature>
<proteinExistence type="inferred from homology"/>
<keyword evidence="3" id="KW-0813">Transport</keyword>
<dbReference type="InterPro" id="IPR023271">
    <property type="entry name" value="Aquaporin-like"/>
</dbReference>
<dbReference type="GO" id="GO:0015250">
    <property type="term" value="F:water channel activity"/>
    <property type="evidence" value="ECO:0007669"/>
    <property type="project" value="TreeGrafter"/>
</dbReference>
<keyword evidence="7 8" id="KW-0472">Membrane</keyword>
<dbReference type="PANTHER" id="PTHR19139:SF199">
    <property type="entry name" value="MIP17260P"/>
    <property type="match status" value="1"/>
</dbReference>
<evidence type="ECO:0000256" key="6">
    <source>
        <dbReference type="ARBA" id="ARBA00022989"/>
    </source>
</evidence>
<keyword evidence="11" id="KW-1185">Reference proteome</keyword>
<dbReference type="InterPro" id="IPR022357">
    <property type="entry name" value="MIP_CS"/>
</dbReference>
<keyword evidence="5 8" id="KW-0812">Transmembrane</keyword>
<evidence type="ECO:0000256" key="4">
    <source>
        <dbReference type="ARBA" id="ARBA00022475"/>
    </source>
</evidence>
<reference evidence="10 12" key="1">
    <citation type="submission" date="2016-04" db="EMBL/GenBank/DDBJ databases">
        <title>Genome sequence of Methanosphaera cuniculi DSM 4103.</title>
        <authorList>
            <person name="Poehlein A."/>
            <person name="Seedorf H."/>
            <person name="Daniel R."/>
        </authorList>
    </citation>
    <scope>NUCLEOTIDE SEQUENCE [LARGE SCALE GENOMIC DNA]</scope>
    <source>
        <strain evidence="10 12">DSM 4103</strain>
    </source>
</reference>
<keyword evidence="4" id="KW-1003">Cell membrane</keyword>
<dbReference type="EMBL" id="LMVN01000024">
    <property type="protein sequence ID" value="PAV06903.1"/>
    <property type="molecule type" value="Genomic_DNA"/>
</dbReference>
<dbReference type="GO" id="GO:0005886">
    <property type="term" value="C:plasma membrane"/>
    <property type="evidence" value="ECO:0007669"/>
    <property type="project" value="UniProtKB-SubCell"/>
</dbReference>
<sequence>MTEMKKILAEIIGTFVLVFFGTASVVLTLFINNGPAGQTYASIYNIGITMPDWIGIGLAFGLALAVVIYAFGSISGAHFNPAVTIALWAGKKFPGRDVIPYVIAQFIGALIASAALLAISGPAASTIGALGGVGPFGDISMVGLFIAEFLGTFLLMYVIMVTAVNERSTAADAALSIGFVLAGIVIALGNFSGCGVNPARAFSPMLLNFFVSGANAFIYYPIYFIAPIIGAIVAVYMYDYFHEDKN</sequence>
<dbReference type="EMBL" id="LWMS01000010">
    <property type="protein sequence ID" value="PWL08666.1"/>
    <property type="molecule type" value="Genomic_DNA"/>
</dbReference>
<name>A0A2A2HCE3_9EURY</name>
<feature type="transmembrane region" description="Helical" evidence="8">
    <location>
        <begin position="53"/>
        <end position="77"/>
    </location>
</feature>
<evidence type="ECO:0000313" key="9">
    <source>
        <dbReference type="EMBL" id="PAV06903.1"/>
    </source>
</evidence>
<reference evidence="9 11" key="2">
    <citation type="journal article" date="2017" name="BMC Genomics">
        <title>Genomic analysis of methanogenic archaea reveals a shift towards energy conservation.</title>
        <authorList>
            <person name="Gilmore S.P."/>
            <person name="Henske J.K."/>
            <person name="Sexton J.A."/>
            <person name="Solomon K.V."/>
            <person name="Seppala S."/>
            <person name="Yoo J.I."/>
            <person name="Huyett L.M."/>
            <person name="Pressman A."/>
            <person name="Cogan J.Z."/>
            <person name="Kivenson V."/>
            <person name="Peng X."/>
            <person name="Tan Y."/>
            <person name="Valentine D.L."/>
            <person name="O'Malley M.A."/>
        </authorList>
    </citation>
    <scope>NUCLEOTIDE SEQUENCE [LARGE SCALE GENOMIC DNA]</scope>
    <source>
        <strain evidence="9 11">1R-7</strain>
    </source>
</reference>
<evidence type="ECO:0000256" key="7">
    <source>
        <dbReference type="ARBA" id="ARBA00023136"/>
    </source>
</evidence>
<comment type="caution">
    <text evidence="9">The sequence shown here is derived from an EMBL/GenBank/DDBJ whole genome shotgun (WGS) entry which is preliminary data.</text>
</comment>
<dbReference type="Gene3D" id="1.20.1080.10">
    <property type="entry name" value="Glycerol uptake facilitator protein"/>
    <property type="match status" value="1"/>
</dbReference>
<dbReference type="PANTHER" id="PTHR19139">
    <property type="entry name" value="AQUAPORIN TRANSPORTER"/>
    <property type="match status" value="1"/>
</dbReference>
<dbReference type="RefSeq" id="WP_095609076.1">
    <property type="nucleotide sequence ID" value="NZ_LMVN01000024.1"/>
</dbReference>
<feature type="transmembrane region" description="Helical" evidence="8">
    <location>
        <begin position="218"/>
        <end position="238"/>
    </location>
</feature>
<accession>A0A2A2HCE3</accession>
<dbReference type="Pfam" id="PF00230">
    <property type="entry name" value="MIP"/>
    <property type="match status" value="1"/>
</dbReference>
<evidence type="ECO:0000313" key="12">
    <source>
        <dbReference type="Proteomes" id="UP000246004"/>
    </source>
</evidence>
<evidence type="ECO:0000256" key="8">
    <source>
        <dbReference type="SAM" id="Phobius"/>
    </source>
</evidence>
<evidence type="ECO:0000256" key="2">
    <source>
        <dbReference type="ARBA" id="ARBA00006175"/>
    </source>
</evidence>
<evidence type="ECO:0000256" key="3">
    <source>
        <dbReference type="ARBA" id="ARBA00022448"/>
    </source>
</evidence>
<dbReference type="Proteomes" id="UP000246004">
    <property type="component" value="Unassembled WGS sequence"/>
</dbReference>
<comment type="subcellular location">
    <subcellularLocation>
        <location evidence="1">Cell membrane</location>
        <topology evidence="1">Multi-pass membrane protein</topology>
    </subcellularLocation>
</comment>
<dbReference type="PRINTS" id="PR00783">
    <property type="entry name" value="MINTRINSICP"/>
</dbReference>
<comment type="similarity">
    <text evidence="2">Belongs to the MIP/aquaporin (TC 1.A.8) family.</text>
</comment>
<gene>
    <name evidence="10" type="primary">aqpZ</name>
    <name evidence="9" type="ORF">ASJ82_07235</name>
    <name evidence="10" type="ORF">MSCUN_03790</name>
</gene>
<evidence type="ECO:0000256" key="5">
    <source>
        <dbReference type="ARBA" id="ARBA00022692"/>
    </source>
</evidence>
<dbReference type="NCBIfam" id="TIGR00861">
    <property type="entry name" value="MIP"/>
    <property type="match status" value="1"/>
</dbReference>
<dbReference type="SUPFAM" id="SSF81338">
    <property type="entry name" value="Aquaporin-like"/>
    <property type="match status" value="1"/>
</dbReference>
<dbReference type="AlphaFoldDB" id="A0A2A2HCE3"/>
<evidence type="ECO:0000256" key="1">
    <source>
        <dbReference type="ARBA" id="ARBA00004651"/>
    </source>
</evidence>
<dbReference type="OrthoDB" id="36050at2157"/>
<dbReference type="InterPro" id="IPR034294">
    <property type="entry name" value="Aquaporin_transptr"/>
</dbReference>
<feature type="transmembrane region" description="Helical" evidence="8">
    <location>
        <begin position="139"/>
        <end position="161"/>
    </location>
</feature>
<dbReference type="InterPro" id="IPR000425">
    <property type="entry name" value="MIP"/>
</dbReference>